<dbReference type="Gene3D" id="3.30.460.10">
    <property type="entry name" value="Beta Polymerase, domain 2"/>
    <property type="match status" value="1"/>
</dbReference>
<dbReference type="InterPro" id="IPR043519">
    <property type="entry name" value="NT_sf"/>
</dbReference>
<evidence type="ECO:0000313" key="3">
    <source>
        <dbReference type="Proteomes" id="UP000005798"/>
    </source>
</evidence>
<dbReference type="GO" id="GO:0016740">
    <property type="term" value="F:transferase activity"/>
    <property type="evidence" value="ECO:0007669"/>
    <property type="project" value="UniProtKB-KW"/>
</dbReference>
<dbReference type="SUPFAM" id="SSF81301">
    <property type="entry name" value="Nucleotidyltransferase"/>
    <property type="match status" value="1"/>
</dbReference>
<protein>
    <submittedName>
        <fullName evidence="2">Nucleotidyltransferase domain protein</fullName>
    </submittedName>
</protein>
<proteinExistence type="predicted"/>
<organism evidence="2 3">
    <name type="scientific">Thomasclavelia ramosa DSM 1402</name>
    <dbReference type="NCBI Taxonomy" id="445974"/>
    <lineage>
        <taxon>Bacteria</taxon>
        <taxon>Bacillati</taxon>
        <taxon>Bacillota</taxon>
        <taxon>Erysipelotrichia</taxon>
        <taxon>Erysipelotrichales</taxon>
        <taxon>Coprobacillaceae</taxon>
        <taxon>Thomasclavelia</taxon>
    </lineage>
</organism>
<accession>B0N4V0</accession>
<gene>
    <name evidence="2" type="ORF">CLORAM_01651</name>
</gene>
<dbReference type="AlphaFoldDB" id="B0N4V0"/>
<evidence type="ECO:0000259" key="1">
    <source>
        <dbReference type="Pfam" id="PF18765"/>
    </source>
</evidence>
<dbReference type="Proteomes" id="UP000005798">
    <property type="component" value="Unassembled WGS sequence"/>
</dbReference>
<reference evidence="2" key="2">
    <citation type="submission" date="2014-06" db="EMBL/GenBank/DDBJ databases">
        <title>Draft genome sequence of Clostridium ramosum(DSM 1402).</title>
        <authorList>
            <person name="Sudarsanam P."/>
            <person name="Ley R."/>
            <person name="Guruge J."/>
            <person name="Turnbaugh P.J."/>
            <person name="Mahowald M."/>
            <person name="Liep D."/>
            <person name="Gordon J."/>
        </authorList>
    </citation>
    <scope>NUCLEOTIDE SEQUENCE</scope>
    <source>
        <strain evidence="2">DSM 1402</strain>
    </source>
</reference>
<dbReference type="HOGENOM" id="CLU_174634_0_0_9"/>
<comment type="caution">
    <text evidence="2">The sequence shown here is derived from an EMBL/GenBank/DDBJ whole genome shotgun (WGS) entry which is preliminary data.</text>
</comment>
<reference evidence="2" key="1">
    <citation type="submission" date="2007-11" db="EMBL/GenBank/DDBJ databases">
        <authorList>
            <person name="Fulton L."/>
            <person name="Clifton S."/>
            <person name="Fulton B."/>
            <person name="Xu J."/>
            <person name="Minx P."/>
            <person name="Pepin K.H."/>
            <person name="Johnson M."/>
            <person name="Thiruvilangam P."/>
            <person name="Bhonagiri V."/>
            <person name="Nash W.E."/>
            <person name="Mardis E.R."/>
            <person name="Wilson R.K."/>
        </authorList>
    </citation>
    <scope>NUCLEOTIDE SEQUENCE [LARGE SCALE GENOMIC DNA]</scope>
    <source>
        <strain evidence="2">DSM 1402</strain>
    </source>
</reference>
<dbReference type="EMBL" id="ABFX02000005">
    <property type="protein sequence ID" value="EDS18702.1"/>
    <property type="molecule type" value="Genomic_DNA"/>
</dbReference>
<name>B0N4V0_9FIRM</name>
<dbReference type="InterPro" id="IPR041633">
    <property type="entry name" value="Polbeta"/>
</dbReference>
<dbReference type="Pfam" id="PF18765">
    <property type="entry name" value="Polbeta"/>
    <property type="match status" value="1"/>
</dbReference>
<sequence>MIFINTYMRLKSNKEISRLIKQHITLFENFNYVYLFGSLLDVNKVPNDIDILLIYSERSDNIIHDLNFICSILEKECGLPVDFTVLSIEEERETNFLTRISSSYLKLK</sequence>
<feature type="domain" description="Polymerase beta nucleotidyltransferase" evidence="1">
    <location>
        <begin position="23"/>
        <end position="90"/>
    </location>
</feature>
<evidence type="ECO:0000313" key="2">
    <source>
        <dbReference type="EMBL" id="EDS18702.1"/>
    </source>
</evidence>
<dbReference type="RefSeq" id="WP_003537178.1">
    <property type="nucleotide sequence ID" value="NZ_CAXUJL010000004.1"/>
</dbReference>
<keyword evidence="3" id="KW-1185">Reference proteome</keyword>